<reference evidence="2 3" key="1">
    <citation type="submission" date="2020-08" db="EMBL/GenBank/DDBJ databases">
        <title>Sequencing the genomes of 1000 actinobacteria strains.</title>
        <authorList>
            <person name="Klenk H.-P."/>
        </authorList>
    </citation>
    <scope>NUCLEOTIDE SEQUENCE [LARGE SCALE GENOMIC DNA]</scope>
    <source>
        <strain evidence="2 3">DSM 45809</strain>
    </source>
</reference>
<dbReference type="InterPro" id="IPR036457">
    <property type="entry name" value="PPM-type-like_dom_sf"/>
</dbReference>
<dbReference type="SUPFAM" id="SSF81606">
    <property type="entry name" value="PP2C-like"/>
    <property type="match status" value="1"/>
</dbReference>
<feature type="domain" description="PPM-type phosphatase" evidence="1">
    <location>
        <begin position="64"/>
        <end position="261"/>
    </location>
</feature>
<evidence type="ECO:0000313" key="3">
    <source>
        <dbReference type="Proteomes" id="UP000546162"/>
    </source>
</evidence>
<dbReference type="Proteomes" id="UP000546162">
    <property type="component" value="Unassembled WGS sequence"/>
</dbReference>
<evidence type="ECO:0000259" key="1">
    <source>
        <dbReference type="Pfam" id="PF13672"/>
    </source>
</evidence>
<sequence length="308" mass="32225">MAERATDDGQPWSRLASRRWVVGDAGRQAAVRARVPRLFRSPPPDIVADGAEAGGLTFRAASVRGPGHQERAEPRQDAYAVRFTRDQGWLAGCVADGVSAAKRSHEAAAAICETVAQTLVDHLMTGAPVAAFGWDGAARVAGDAVVELARPFLTDGTVTDERVRSIMSATALAFAVATEPDPDGGHRAVLANLAGDSAAFLLTGAGWQPLTAVKNAGAAIVDSRVRSLPAAVRVTPHEFVLLPGQVLVVMTDGLGDPFGSGAGAVGEFLRGHWGTPPDPLAFAQHVAFFRKSFTDDRTAVVVWPGPAR</sequence>
<dbReference type="InterPro" id="IPR001932">
    <property type="entry name" value="PPM-type_phosphatase-like_dom"/>
</dbReference>
<keyword evidence="3" id="KW-1185">Reference proteome</keyword>
<dbReference type="EMBL" id="JACHNB010000001">
    <property type="protein sequence ID" value="MBB4737417.1"/>
    <property type="molecule type" value="Genomic_DNA"/>
</dbReference>
<name>A0A7W7M546_9ACTN</name>
<evidence type="ECO:0000313" key="2">
    <source>
        <dbReference type="EMBL" id="MBB4737417.1"/>
    </source>
</evidence>
<gene>
    <name evidence="2" type="ORF">BJY16_000876</name>
</gene>
<dbReference type="Gene3D" id="3.60.40.10">
    <property type="entry name" value="PPM-type phosphatase domain"/>
    <property type="match status" value="1"/>
</dbReference>
<protein>
    <recommendedName>
        <fullName evidence="1">PPM-type phosphatase domain-containing protein</fullName>
    </recommendedName>
</protein>
<organism evidence="2 3">
    <name type="scientific">Actinoplanes octamycinicus</name>
    <dbReference type="NCBI Taxonomy" id="135948"/>
    <lineage>
        <taxon>Bacteria</taxon>
        <taxon>Bacillati</taxon>
        <taxon>Actinomycetota</taxon>
        <taxon>Actinomycetes</taxon>
        <taxon>Micromonosporales</taxon>
        <taxon>Micromonosporaceae</taxon>
        <taxon>Actinoplanes</taxon>
    </lineage>
</organism>
<dbReference type="AlphaFoldDB" id="A0A7W7M546"/>
<proteinExistence type="predicted"/>
<comment type="caution">
    <text evidence="2">The sequence shown here is derived from an EMBL/GenBank/DDBJ whole genome shotgun (WGS) entry which is preliminary data.</text>
</comment>
<dbReference type="RefSeq" id="WP_185037833.1">
    <property type="nucleotide sequence ID" value="NZ_BAABFG010000005.1"/>
</dbReference>
<accession>A0A7W7M546</accession>
<dbReference type="Pfam" id="PF13672">
    <property type="entry name" value="PP2C_2"/>
    <property type="match status" value="1"/>
</dbReference>